<keyword evidence="2" id="KW-1185">Reference proteome</keyword>
<dbReference type="Proteomes" id="UP001143910">
    <property type="component" value="Unassembled WGS sequence"/>
</dbReference>
<gene>
    <name evidence="1" type="ORF">NQ176_g7611</name>
</gene>
<evidence type="ECO:0000313" key="2">
    <source>
        <dbReference type="Proteomes" id="UP001143910"/>
    </source>
</evidence>
<accession>A0ACC1MXP2</accession>
<evidence type="ECO:0000313" key="1">
    <source>
        <dbReference type="EMBL" id="KAJ2971605.1"/>
    </source>
</evidence>
<protein>
    <submittedName>
        <fullName evidence="1">Uncharacterized protein</fullName>
    </submittedName>
</protein>
<dbReference type="EMBL" id="JANJQO010001311">
    <property type="protein sequence ID" value="KAJ2971605.1"/>
    <property type="molecule type" value="Genomic_DNA"/>
</dbReference>
<reference evidence="1" key="1">
    <citation type="submission" date="2022-08" db="EMBL/GenBank/DDBJ databases">
        <title>Genome Sequence of Lecanicillium fungicola.</title>
        <authorList>
            <person name="Buettner E."/>
        </authorList>
    </citation>
    <scope>NUCLEOTIDE SEQUENCE</scope>
    <source>
        <strain evidence="1">Babe33</strain>
    </source>
</reference>
<sequence>MGYFTKSQTETFTLAGQDFPRVTWWKRKNLRNLYFLLTIPLVGSWAEGYDGSMMNALQTSVEWQNFFNHPRGSLLAFYNLSFAIGALIAVFPFPIGAFFADKYGRRWGIIAGNIVTIIGTILQASSQNFAMFVVARILLGMGVTIAQGNCPLLVTELAHTQHRAHITAMYNANWYFGSIIAAWVTFGTINIQSSWAWRIPSILQGAAAIIQISLIWFVPEVSE</sequence>
<organism evidence="1 2">
    <name type="scientific">Zarea fungicola</name>
    <dbReference type="NCBI Taxonomy" id="93591"/>
    <lineage>
        <taxon>Eukaryota</taxon>
        <taxon>Fungi</taxon>
        <taxon>Dikarya</taxon>
        <taxon>Ascomycota</taxon>
        <taxon>Pezizomycotina</taxon>
        <taxon>Sordariomycetes</taxon>
        <taxon>Hypocreomycetidae</taxon>
        <taxon>Hypocreales</taxon>
        <taxon>Cordycipitaceae</taxon>
        <taxon>Zarea</taxon>
    </lineage>
</organism>
<proteinExistence type="predicted"/>
<comment type="caution">
    <text evidence="1">The sequence shown here is derived from an EMBL/GenBank/DDBJ whole genome shotgun (WGS) entry which is preliminary data.</text>
</comment>
<name>A0ACC1MXP2_9HYPO</name>